<evidence type="ECO:0000256" key="2">
    <source>
        <dbReference type="ARBA" id="ARBA00022692"/>
    </source>
</evidence>
<evidence type="ECO:0000256" key="4">
    <source>
        <dbReference type="ARBA" id="ARBA00023136"/>
    </source>
</evidence>
<comment type="subcellular location">
    <subcellularLocation>
        <location evidence="1">Membrane</location>
        <topology evidence="1">Multi-pass membrane protein</topology>
    </subcellularLocation>
</comment>
<evidence type="ECO:0000256" key="1">
    <source>
        <dbReference type="ARBA" id="ARBA00004141"/>
    </source>
</evidence>
<keyword evidence="4" id="KW-0472">Membrane</keyword>
<evidence type="ECO:0000313" key="6">
    <source>
        <dbReference type="Proteomes" id="UP000569329"/>
    </source>
</evidence>
<dbReference type="InterPro" id="IPR044878">
    <property type="entry name" value="UbiA_sf"/>
</dbReference>
<keyword evidence="2" id="KW-0812">Transmembrane</keyword>
<name>A0A839DXF3_9PSEU</name>
<dbReference type="CDD" id="cd13964">
    <property type="entry name" value="PT_UbiA_1"/>
    <property type="match status" value="1"/>
</dbReference>
<protein>
    <submittedName>
        <fullName evidence="5">4-hydroxybenzoate polyprenyltransferase</fullName>
        <ecNumber evidence="5">2.5.1.39</ecNumber>
    </submittedName>
</protein>
<gene>
    <name evidence="5" type="ORF">FHX42_002253</name>
</gene>
<organism evidence="5 6">
    <name type="scientific">Halosaccharopolyspora lacisalsi</name>
    <dbReference type="NCBI Taxonomy" id="1000566"/>
    <lineage>
        <taxon>Bacteria</taxon>
        <taxon>Bacillati</taxon>
        <taxon>Actinomycetota</taxon>
        <taxon>Actinomycetes</taxon>
        <taxon>Pseudonocardiales</taxon>
        <taxon>Pseudonocardiaceae</taxon>
        <taxon>Halosaccharopolyspora</taxon>
    </lineage>
</organism>
<dbReference type="PANTHER" id="PTHR42723:SF1">
    <property type="entry name" value="CHLOROPHYLL SYNTHASE, CHLOROPLASTIC"/>
    <property type="match status" value="1"/>
</dbReference>
<dbReference type="EMBL" id="JACGWZ010000002">
    <property type="protein sequence ID" value="MBA8824906.1"/>
    <property type="molecule type" value="Genomic_DNA"/>
</dbReference>
<dbReference type="Gene3D" id="1.10.357.140">
    <property type="entry name" value="UbiA prenyltransferase"/>
    <property type="match status" value="1"/>
</dbReference>
<dbReference type="AlphaFoldDB" id="A0A839DXF3"/>
<dbReference type="Proteomes" id="UP000569329">
    <property type="component" value="Unassembled WGS sequence"/>
</dbReference>
<keyword evidence="6" id="KW-1185">Reference proteome</keyword>
<dbReference type="InterPro" id="IPR000537">
    <property type="entry name" value="UbiA_prenyltransferase"/>
</dbReference>
<comment type="caution">
    <text evidence="5">The sequence shown here is derived from an EMBL/GenBank/DDBJ whole genome shotgun (WGS) entry which is preliminary data.</text>
</comment>
<dbReference type="EC" id="2.5.1.39" evidence="5"/>
<dbReference type="Pfam" id="PF01040">
    <property type="entry name" value="UbiA"/>
    <property type="match status" value="1"/>
</dbReference>
<sequence length="287" mass="28731">MMDPKAVIHLVRAPAALSVPGDVLAGAASARSLGKATPALVAASCCLYWAGMALNDYADREVDARERPHRPIPAGRVDARFALALAGGLTTVGLGITTLAQGRRGLAVAAPLAATVWGYDLVLKNTPAAPATMAAARALDVLLGAGLGRLRQAAPAAVVMGAHTFTVTTLSRREVAGSGRALPAGALAATAGVTGVVAGASNSRRDNGVPSGLAPLAAYAAGVGHAQLAAVRDPGPHRLQRAVGAGILGMIPLQSALLAGRGARRTAACLMAALPLARRLSRKVSPT</sequence>
<proteinExistence type="predicted"/>
<evidence type="ECO:0000313" key="5">
    <source>
        <dbReference type="EMBL" id="MBA8824906.1"/>
    </source>
</evidence>
<reference evidence="5 6" key="1">
    <citation type="submission" date="2020-07" db="EMBL/GenBank/DDBJ databases">
        <title>Sequencing the genomes of 1000 actinobacteria strains.</title>
        <authorList>
            <person name="Klenk H.-P."/>
        </authorList>
    </citation>
    <scope>NUCLEOTIDE SEQUENCE [LARGE SCALE GENOMIC DNA]</scope>
    <source>
        <strain evidence="5 6">DSM 45975</strain>
    </source>
</reference>
<accession>A0A839DXF3</accession>
<dbReference type="GO" id="GO:0016020">
    <property type="term" value="C:membrane"/>
    <property type="evidence" value="ECO:0007669"/>
    <property type="project" value="UniProtKB-SubCell"/>
</dbReference>
<dbReference type="InterPro" id="IPR050475">
    <property type="entry name" value="Prenyltransferase_related"/>
</dbReference>
<dbReference type="GO" id="GO:0008412">
    <property type="term" value="F:4-hydroxybenzoate polyprenyltransferase activity"/>
    <property type="evidence" value="ECO:0007669"/>
    <property type="project" value="UniProtKB-EC"/>
</dbReference>
<dbReference type="NCBIfam" id="NF045897">
    <property type="entry name" value="SCO3242_trans"/>
    <property type="match status" value="1"/>
</dbReference>
<dbReference type="PANTHER" id="PTHR42723">
    <property type="entry name" value="CHLOROPHYLL SYNTHASE"/>
    <property type="match status" value="1"/>
</dbReference>
<keyword evidence="3" id="KW-1133">Transmembrane helix</keyword>
<evidence type="ECO:0000256" key="3">
    <source>
        <dbReference type="ARBA" id="ARBA00022989"/>
    </source>
</evidence>
<keyword evidence="5" id="KW-0808">Transferase</keyword>